<gene>
    <name evidence="2" type="ORF">PCA20602_01176</name>
</gene>
<name>A0ABY6VUB4_9BURK</name>
<keyword evidence="3" id="KW-1185">Reference proteome</keyword>
<reference evidence="2 3" key="1">
    <citation type="submission" date="2019-08" db="EMBL/GenBank/DDBJ databases">
        <authorList>
            <person name="Peeters C."/>
        </authorList>
    </citation>
    <scope>NUCLEOTIDE SEQUENCE [LARGE SCALE GENOMIC DNA]</scope>
    <source>
        <strain evidence="2 3">LMG 20602</strain>
    </source>
</reference>
<organism evidence="2 3">
    <name type="scientific">Pandoraea capi</name>
    <dbReference type="NCBI Taxonomy" id="2508286"/>
    <lineage>
        <taxon>Bacteria</taxon>
        <taxon>Pseudomonadati</taxon>
        <taxon>Pseudomonadota</taxon>
        <taxon>Betaproteobacteria</taxon>
        <taxon>Burkholderiales</taxon>
        <taxon>Burkholderiaceae</taxon>
        <taxon>Pandoraea</taxon>
    </lineage>
</organism>
<dbReference type="Proteomes" id="UP000366065">
    <property type="component" value="Unassembled WGS sequence"/>
</dbReference>
<evidence type="ECO:0000256" key="1">
    <source>
        <dbReference type="SAM" id="MobiDB-lite"/>
    </source>
</evidence>
<feature type="compositionally biased region" description="Basic and acidic residues" evidence="1">
    <location>
        <begin position="609"/>
        <end position="618"/>
    </location>
</feature>
<comment type="caution">
    <text evidence="2">The sequence shown here is derived from an EMBL/GenBank/DDBJ whole genome shotgun (WGS) entry which is preliminary data.</text>
</comment>
<accession>A0ABY6VUB4</accession>
<feature type="compositionally biased region" description="Polar residues" evidence="1">
    <location>
        <begin position="435"/>
        <end position="450"/>
    </location>
</feature>
<feature type="compositionally biased region" description="Low complexity" evidence="1">
    <location>
        <begin position="516"/>
        <end position="564"/>
    </location>
</feature>
<evidence type="ECO:0000313" key="3">
    <source>
        <dbReference type="Proteomes" id="UP000366065"/>
    </source>
</evidence>
<feature type="region of interest" description="Disordered" evidence="1">
    <location>
        <begin position="423"/>
        <end position="450"/>
    </location>
</feature>
<feature type="region of interest" description="Disordered" evidence="1">
    <location>
        <begin position="501"/>
        <end position="624"/>
    </location>
</feature>
<sequence length="624" mass="67135">MPQDFSFPTPAFPRTAGLIVERPISGASADSHVNLAEDFARAQQSSVMLSHGRRVARHTTVAQAIPREHRDDLALAVRRATRLSPCPSRASGAPNAAEQIYSMLRDEIAVPALRRFERTHRTDMPSATPIAGASRISARAHAMAATPPWFDDLLPHLRIEAQLLAQRGLSVDKVRYRLDALFRHEHPGVSWRATRIGLERDAFPFALGSTVLSVLADTTDPQRRLSMMWPPVEAMGVVLINLIGMARFNAAHPQWASRLARVTPTQALEVVNTMLRNPVREVAAHVAGFVFCYGIVRNLARAGIEAGLSAALPGIMAYRFGNTIHSCLEILLCPIPGALLGPIIDHFAIAPENARLEPLLQDRFADLICKMSDDMPAASAPPFLTSFWRNFTGLLQSGTPKAIWLTLSLGFYFLSTFHGTQTPIDDDMPRDDTGFGTSLALSGNATQTPPTDVANDFDVDWHTQAVLGVLYGLIATFVSMQGISARHDAIATAYTRRRGRPKISTVTVTSQEDSGHSSTGSHSDLPDSPASPASPASAAGSAFPVMSSPSTESGDLSGDTSGDDAVFLPMDDTLSVSSSCETAELRASDAPPGRRHGTSVAPAGIGLPRENEDIDHPADLYTPL</sequence>
<dbReference type="EMBL" id="CABPRV010000002">
    <property type="protein sequence ID" value="VVD82079.1"/>
    <property type="molecule type" value="Genomic_DNA"/>
</dbReference>
<evidence type="ECO:0000313" key="2">
    <source>
        <dbReference type="EMBL" id="VVD82079.1"/>
    </source>
</evidence>
<protein>
    <submittedName>
        <fullName evidence="2">Uncharacterized protein</fullName>
    </submittedName>
</protein>
<proteinExistence type="predicted"/>